<evidence type="ECO:0000256" key="2">
    <source>
        <dbReference type="PROSITE-ProRule" id="PRU00335"/>
    </source>
</evidence>
<dbReference type="Pfam" id="PF00440">
    <property type="entry name" value="TetR_N"/>
    <property type="match status" value="1"/>
</dbReference>
<feature type="domain" description="HTH tetR-type" evidence="3">
    <location>
        <begin position="9"/>
        <end position="69"/>
    </location>
</feature>
<dbReference type="GO" id="GO:0003677">
    <property type="term" value="F:DNA binding"/>
    <property type="evidence" value="ECO:0007669"/>
    <property type="project" value="UniProtKB-UniRule"/>
</dbReference>
<evidence type="ECO:0000259" key="3">
    <source>
        <dbReference type="PROSITE" id="PS50977"/>
    </source>
</evidence>
<dbReference type="InterPro" id="IPR009057">
    <property type="entry name" value="Homeodomain-like_sf"/>
</dbReference>
<dbReference type="PANTHER" id="PTHR43479">
    <property type="entry name" value="ACREF/ENVCD OPERON REPRESSOR-RELATED"/>
    <property type="match status" value="1"/>
</dbReference>
<evidence type="ECO:0000313" key="5">
    <source>
        <dbReference type="Proteomes" id="UP000182835"/>
    </source>
</evidence>
<evidence type="ECO:0000313" key="4">
    <source>
        <dbReference type="EMBL" id="OJG15941.1"/>
    </source>
</evidence>
<dbReference type="EMBL" id="JXKG01000004">
    <property type="protein sequence ID" value="OJG15941.1"/>
    <property type="molecule type" value="Genomic_DNA"/>
</dbReference>
<dbReference type="Pfam" id="PF14278">
    <property type="entry name" value="TetR_C_8"/>
    <property type="match status" value="1"/>
</dbReference>
<gene>
    <name evidence="4" type="ORF">RU96_GL001918</name>
</gene>
<evidence type="ECO:0000256" key="1">
    <source>
        <dbReference type="ARBA" id="ARBA00023125"/>
    </source>
</evidence>
<dbReference type="Proteomes" id="UP000182835">
    <property type="component" value="Unassembled WGS sequence"/>
</dbReference>
<feature type="DNA-binding region" description="H-T-H motif" evidence="2">
    <location>
        <begin position="32"/>
        <end position="51"/>
    </location>
</feature>
<sequence>MECVGMAVNQTKLKIATALIELVAKTDYSKISVQMIAKKAGINRQTFYYHFSDKDELLRFIYYTEALNFLTSDELSLANWEEQVLQMLRAIYQRREFYRKTVADRKEILIREFSKIVGRLFRKLFEDFDTENYLSESDKDFYGHFFTYGCSGVLLAWIEDDYPVAPLEVATQMFRLAKDVELYSYRLYQQEEQ</sequence>
<dbReference type="PRINTS" id="PR00455">
    <property type="entry name" value="HTHTETR"/>
</dbReference>
<reference evidence="4 5" key="1">
    <citation type="submission" date="2014-12" db="EMBL/GenBank/DDBJ databases">
        <title>Draft genome sequences of 29 type strains of Enterococci.</title>
        <authorList>
            <person name="Zhong Z."/>
            <person name="Sun Z."/>
            <person name="Liu W."/>
            <person name="Zhang W."/>
            <person name="Zhang H."/>
        </authorList>
    </citation>
    <scope>NUCLEOTIDE SEQUENCE [LARGE SCALE GENOMIC DNA]</scope>
    <source>
        <strain evidence="4 5">DSM 21207</strain>
    </source>
</reference>
<dbReference type="InterPro" id="IPR050624">
    <property type="entry name" value="HTH-type_Tx_Regulator"/>
</dbReference>
<protein>
    <recommendedName>
        <fullName evidence="3">HTH tetR-type domain-containing protein</fullName>
    </recommendedName>
</protein>
<name>A0A1L8R845_9ENTE</name>
<dbReference type="PROSITE" id="PS50977">
    <property type="entry name" value="HTH_TETR_2"/>
    <property type="match status" value="1"/>
</dbReference>
<accession>A0A1L8R845</accession>
<proteinExistence type="predicted"/>
<dbReference type="AlphaFoldDB" id="A0A1L8R845"/>
<dbReference type="PANTHER" id="PTHR43479:SF7">
    <property type="entry name" value="TETR-FAMILY TRANSCRIPTIONAL REGULATOR"/>
    <property type="match status" value="1"/>
</dbReference>
<dbReference type="Gene3D" id="1.10.357.10">
    <property type="entry name" value="Tetracycline Repressor, domain 2"/>
    <property type="match status" value="1"/>
</dbReference>
<keyword evidence="1 2" id="KW-0238">DNA-binding</keyword>
<organism evidence="4 5">
    <name type="scientific">Enterococcus canintestini</name>
    <dbReference type="NCBI Taxonomy" id="317010"/>
    <lineage>
        <taxon>Bacteria</taxon>
        <taxon>Bacillati</taxon>
        <taxon>Bacillota</taxon>
        <taxon>Bacilli</taxon>
        <taxon>Lactobacillales</taxon>
        <taxon>Enterococcaceae</taxon>
        <taxon>Enterococcus</taxon>
    </lineage>
</organism>
<dbReference type="STRING" id="317010.RU96_GL001918"/>
<dbReference type="SUPFAM" id="SSF46689">
    <property type="entry name" value="Homeodomain-like"/>
    <property type="match status" value="1"/>
</dbReference>
<dbReference type="InterPro" id="IPR039532">
    <property type="entry name" value="TetR_C_Firmicutes"/>
</dbReference>
<dbReference type="InterPro" id="IPR001647">
    <property type="entry name" value="HTH_TetR"/>
</dbReference>
<comment type="caution">
    <text evidence="4">The sequence shown here is derived from an EMBL/GenBank/DDBJ whole genome shotgun (WGS) entry which is preliminary data.</text>
</comment>